<dbReference type="Proteomes" id="UP001582793">
    <property type="component" value="Unassembled WGS sequence"/>
</dbReference>
<keyword evidence="2" id="KW-1185">Reference proteome</keyword>
<evidence type="ECO:0000313" key="1">
    <source>
        <dbReference type="EMBL" id="MFB6393213.1"/>
    </source>
</evidence>
<dbReference type="InterPro" id="IPR014942">
    <property type="entry name" value="AbiEii"/>
</dbReference>
<sequence>MTTAPSLDPIFADVARIALGVARRHGFALGGGLALVLHGVVHRPTEDIDLFSDIDAPVGAARDEVRAALEAAGFDVRAEEPDSELGDLFHGFDHDLADLVVGREGRELRLTLGRLDRHRAPVVMDLGPVMHIDDLVAGKIAALVNRREVRDYIDAAAALQRYDLGELLALGHRADPALDPEDVVRVGAHLDAMDDRLFGRYGLTPPAIAELRAKLAGWPRPADAA</sequence>
<name>A0ABV5CQW3_9ACTN</name>
<dbReference type="EMBL" id="JBCGDC010000018">
    <property type="protein sequence ID" value="MFB6393213.1"/>
    <property type="molecule type" value="Genomic_DNA"/>
</dbReference>
<organism evidence="1 2">
    <name type="scientific">Polymorphospora lycopeni</name>
    <dbReference type="NCBI Taxonomy" id="3140240"/>
    <lineage>
        <taxon>Bacteria</taxon>
        <taxon>Bacillati</taxon>
        <taxon>Actinomycetota</taxon>
        <taxon>Actinomycetes</taxon>
        <taxon>Micromonosporales</taxon>
        <taxon>Micromonosporaceae</taxon>
        <taxon>Polymorphospora</taxon>
    </lineage>
</organism>
<proteinExistence type="predicted"/>
<gene>
    <name evidence="1" type="ORF">AAFH96_08835</name>
</gene>
<protein>
    <submittedName>
        <fullName evidence="1">Nucleotidyl transferase AbiEii/AbiGii toxin family protein</fullName>
    </submittedName>
</protein>
<dbReference type="RefSeq" id="WP_375733787.1">
    <property type="nucleotide sequence ID" value="NZ_JBCGDC010000018.1"/>
</dbReference>
<dbReference type="Gene3D" id="3.30.460.40">
    <property type="match status" value="1"/>
</dbReference>
<dbReference type="GO" id="GO:0016740">
    <property type="term" value="F:transferase activity"/>
    <property type="evidence" value="ECO:0007669"/>
    <property type="project" value="UniProtKB-KW"/>
</dbReference>
<evidence type="ECO:0000313" key="2">
    <source>
        <dbReference type="Proteomes" id="UP001582793"/>
    </source>
</evidence>
<comment type="caution">
    <text evidence="1">The sequence shown here is derived from an EMBL/GenBank/DDBJ whole genome shotgun (WGS) entry which is preliminary data.</text>
</comment>
<dbReference type="Pfam" id="PF08843">
    <property type="entry name" value="AbiEii"/>
    <property type="match status" value="1"/>
</dbReference>
<accession>A0ABV5CQW3</accession>
<reference evidence="1 2" key="1">
    <citation type="submission" date="2024-04" db="EMBL/GenBank/DDBJ databases">
        <title>Polymorphospora sp. isolated from Baiyangdian Lake in Xiong'an New Area.</title>
        <authorList>
            <person name="Zhang X."/>
            <person name="Liu J."/>
        </authorList>
    </citation>
    <scope>NUCLEOTIDE SEQUENCE [LARGE SCALE GENOMIC DNA]</scope>
    <source>
        <strain evidence="1 2">2-325</strain>
    </source>
</reference>
<keyword evidence="1" id="KW-0808">Transferase</keyword>